<dbReference type="NCBIfam" id="NF005305">
    <property type="entry name" value="PRK06836.1"/>
    <property type="match status" value="1"/>
</dbReference>
<dbReference type="CDD" id="cd00609">
    <property type="entry name" value="AAT_like"/>
    <property type="match status" value="1"/>
</dbReference>
<accession>A0A6N7X015</accession>
<dbReference type="PANTHER" id="PTHR42691">
    <property type="entry name" value="ASPARTATE AMINOTRANSFERASE YHDR-RELATED"/>
    <property type="match status" value="1"/>
</dbReference>
<dbReference type="EMBL" id="VUNE01000001">
    <property type="protein sequence ID" value="MST61551.1"/>
    <property type="molecule type" value="Genomic_DNA"/>
</dbReference>
<organism evidence="2 3">
    <name type="scientific">Peptostreptococcus porci</name>
    <dbReference type="NCBI Taxonomy" id="2652282"/>
    <lineage>
        <taxon>Bacteria</taxon>
        <taxon>Bacillati</taxon>
        <taxon>Bacillota</taxon>
        <taxon>Clostridia</taxon>
        <taxon>Peptostreptococcales</taxon>
        <taxon>Peptostreptococcaceae</taxon>
        <taxon>Peptostreptococcus</taxon>
    </lineage>
</organism>
<dbReference type="InterPro" id="IPR015424">
    <property type="entry name" value="PyrdxlP-dep_Trfase"/>
</dbReference>
<comment type="caution">
    <text evidence="2">The sequence shown here is derived from an EMBL/GenBank/DDBJ whole genome shotgun (WGS) entry which is preliminary data.</text>
</comment>
<dbReference type="GO" id="GO:0008483">
    <property type="term" value="F:transaminase activity"/>
    <property type="evidence" value="ECO:0007669"/>
    <property type="project" value="UniProtKB-KW"/>
</dbReference>
<dbReference type="GO" id="GO:0030170">
    <property type="term" value="F:pyridoxal phosphate binding"/>
    <property type="evidence" value="ECO:0007669"/>
    <property type="project" value="InterPro"/>
</dbReference>
<dbReference type="Pfam" id="PF00155">
    <property type="entry name" value="Aminotran_1_2"/>
    <property type="match status" value="1"/>
</dbReference>
<dbReference type="InterPro" id="IPR015421">
    <property type="entry name" value="PyrdxlP-dep_Trfase_major"/>
</dbReference>
<dbReference type="Gene3D" id="3.40.640.10">
    <property type="entry name" value="Type I PLP-dependent aspartate aminotransferase-like (Major domain)"/>
    <property type="match status" value="1"/>
</dbReference>
<dbReference type="Gene3D" id="3.90.1150.10">
    <property type="entry name" value="Aspartate Aminotransferase, domain 1"/>
    <property type="match status" value="2"/>
</dbReference>
<reference evidence="2 3" key="1">
    <citation type="submission" date="2019-08" db="EMBL/GenBank/DDBJ databases">
        <title>In-depth cultivation of the pig gut microbiome towards novel bacterial diversity and tailored functional studies.</title>
        <authorList>
            <person name="Wylensek D."/>
            <person name="Hitch T.C.A."/>
            <person name="Clavel T."/>
        </authorList>
    </citation>
    <scope>NUCLEOTIDE SEQUENCE [LARGE SCALE GENOMIC DNA]</scope>
    <source>
        <strain evidence="2 3">WCA-SAB-591-4A-A</strain>
    </source>
</reference>
<evidence type="ECO:0000313" key="3">
    <source>
        <dbReference type="Proteomes" id="UP000440713"/>
    </source>
</evidence>
<gene>
    <name evidence="2" type="ORF">FYJ71_00945</name>
</gene>
<protein>
    <submittedName>
        <fullName evidence="2">Pyridoxal phosphate-dependent aminotransferase</fullName>
    </submittedName>
</protein>
<feature type="domain" description="Aminotransferase class I/classII large" evidence="1">
    <location>
        <begin position="34"/>
        <end position="383"/>
    </location>
</feature>
<evidence type="ECO:0000259" key="1">
    <source>
        <dbReference type="Pfam" id="PF00155"/>
    </source>
</evidence>
<keyword evidence="3" id="KW-1185">Reference proteome</keyword>
<dbReference type="PANTHER" id="PTHR42691:SF1">
    <property type="entry name" value="ASPARTATE AMINOTRANSFERASE YHDR-RELATED"/>
    <property type="match status" value="1"/>
</dbReference>
<keyword evidence="2" id="KW-0032">Aminotransferase</keyword>
<dbReference type="InterPro" id="IPR004839">
    <property type="entry name" value="Aminotransferase_I/II_large"/>
</dbReference>
<dbReference type="RefSeq" id="WP_154536980.1">
    <property type="nucleotide sequence ID" value="NZ_VUNE01000001.1"/>
</dbReference>
<dbReference type="SUPFAM" id="SSF53383">
    <property type="entry name" value="PLP-dependent transferases"/>
    <property type="match status" value="1"/>
</dbReference>
<keyword evidence="2" id="KW-0808">Transferase</keyword>
<dbReference type="Proteomes" id="UP000440713">
    <property type="component" value="Unassembled WGS sequence"/>
</dbReference>
<dbReference type="AlphaFoldDB" id="A0A6N7X015"/>
<name>A0A6N7X015_9FIRM</name>
<proteinExistence type="predicted"/>
<sequence length="394" mass="43252">MVSQDMIKLGTAKSVIRELAAFGAARSAVVGAENVLDFSLGNPSVPAPKEVQDAIVDIIKNNEPKVYHSYSSGAGHDACRTAIANNLNKRFGTDYTKDNLLMTCGAAASLNIVFKALIASNDDEIMVLAPFFPEYTVWIEGHGAKQVLVPCKDDMQLNVEGIREALTPNTKAIIVNSPNNPSGVIYTKEEVEQLCALLVEKSKEYGHPIYLITDEPYRELVLIDGLEVPFIPNMYDNTVVCYSWSKSLSLPGERIGYVLVPNKVEDKMVMAAVAGAARVLGYVCAPTLLQMVIERCVDVDPDLTVYKKNRDLLYDGLTKLGYRVAKPAGAFYLFIEAPDGDSEKFSEKAKAYDMLVVPGTGFGSKAHMRLSYCVETEKCEKSLAVFEKLMAEYK</sequence>
<dbReference type="InterPro" id="IPR015422">
    <property type="entry name" value="PyrdxlP-dep_Trfase_small"/>
</dbReference>
<evidence type="ECO:0000313" key="2">
    <source>
        <dbReference type="EMBL" id="MST61551.1"/>
    </source>
</evidence>